<evidence type="ECO:0000313" key="9">
    <source>
        <dbReference type="EMBL" id="HIT42923.1"/>
    </source>
</evidence>
<dbReference type="InterPro" id="IPR020095">
    <property type="entry name" value="PsdUridine_synth_TruA_C"/>
</dbReference>
<dbReference type="InterPro" id="IPR020094">
    <property type="entry name" value="TruA/RsuA/RluB/E/F_N"/>
</dbReference>
<gene>
    <name evidence="4 9" type="primary">truA</name>
    <name evidence="9" type="ORF">IAB60_12665</name>
</gene>
<keyword evidence="3 4" id="KW-0413">Isomerase</keyword>
<proteinExistence type="inferred from homology"/>
<dbReference type="GO" id="GO:0031119">
    <property type="term" value="P:tRNA pseudouridine synthesis"/>
    <property type="evidence" value="ECO:0007669"/>
    <property type="project" value="UniProtKB-UniRule"/>
</dbReference>
<evidence type="ECO:0000256" key="3">
    <source>
        <dbReference type="ARBA" id="ARBA00023235"/>
    </source>
</evidence>
<keyword evidence="2 4" id="KW-0819">tRNA processing</keyword>
<reference evidence="9" key="2">
    <citation type="journal article" date="2021" name="PeerJ">
        <title>Extensive microbial diversity within the chicken gut microbiome revealed by metagenomics and culture.</title>
        <authorList>
            <person name="Gilroy R."/>
            <person name="Ravi A."/>
            <person name="Getino M."/>
            <person name="Pursley I."/>
            <person name="Horton D.L."/>
            <person name="Alikhan N.F."/>
            <person name="Baker D."/>
            <person name="Gharbi K."/>
            <person name="Hall N."/>
            <person name="Watson M."/>
            <person name="Adriaenssens E.M."/>
            <person name="Foster-Nyarko E."/>
            <person name="Jarju S."/>
            <person name="Secka A."/>
            <person name="Antonio M."/>
            <person name="Oren A."/>
            <person name="Chaudhuri R.R."/>
            <person name="La Ragione R."/>
            <person name="Hildebrand F."/>
            <person name="Pallen M.J."/>
        </authorList>
    </citation>
    <scope>NUCLEOTIDE SEQUENCE</scope>
    <source>
        <strain evidence="9">CHK123-3438</strain>
    </source>
</reference>
<evidence type="ECO:0000256" key="2">
    <source>
        <dbReference type="ARBA" id="ARBA00022694"/>
    </source>
</evidence>
<feature type="domain" description="Pseudouridine synthase I TruA alpha/beta" evidence="8">
    <location>
        <begin position="147"/>
        <end position="249"/>
    </location>
</feature>
<protein>
    <recommendedName>
        <fullName evidence="4">tRNA pseudouridine synthase A</fullName>
        <ecNumber evidence="4">5.4.99.12</ecNumber>
    </recommendedName>
    <alternativeName>
        <fullName evidence="4">tRNA pseudouridine(38-40) synthase</fullName>
    </alternativeName>
    <alternativeName>
        <fullName evidence="4">tRNA pseudouridylate synthase I</fullName>
    </alternativeName>
    <alternativeName>
        <fullName evidence="4">tRNA-uridine isomerase I</fullName>
    </alternativeName>
</protein>
<dbReference type="Gene3D" id="3.30.70.580">
    <property type="entry name" value="Pseudouridine synthase I, catalytic domain, N-terminal subdomain"/>
    <property type="match status" value="1"/>
</dbReference>
<dbReference type="Proteomes" id="UP000886860">
    <property type="component" value="Unassembled WGS sequence"/>
</dbReference>
<reference evidence="9" key="1">
    <citation type="submission" date="2020-10" db="EMBL/GenBank/DDBJ databases">
        <authorList>
            <person name="Gilroy R."/>
        </authorList>
    </citation>
    <scope>NUCLEOTIDE SEQUENCE</scope>
    <source>
        <strain evidence="9">CHK123-3438</strain>
    </source>
</reference>
<dbReference type="SUPFAM" id="SSF55120">
    <property type="entry name" value="Pseudouridine synthase"/>
    <property type="match status" value="1"/>
</dbReference>
<dbReference type="GO" id="GO:0003723">
    <property type="term" value="F:RNA binding"/>
    <property type="evidence" value="ECO:0007669"/>
    <property type="project" value="InterPro"/>
</dbReference>
<dbReference type="FunFam" id="3.30.70.580:FF:000001">
    <property type="entry name" value="tRNA pseudouridine synthase A"/>
    <property type="match status" value="1"/>
</dbReference>
<feature type="domain" description="Pseudouridine synthase I TruA alpha/beta" evidence="8">
    <location>
        <begin position="12"/>
        <end position="106"/>
    </location>
</feature>
<evidence type="ECO:0000256" key="1">
    <source>
        <dbReference type="ARBA" id="ARBA00009375"/>
    </source>
</evidence>
<dbReference type="EC" id="5.4.99.12" evidence="4"/>
<dbReference type="PANTHER" id="PTHR11142:SF0">
    <property type="entry name" value="TRNA PSEUDOURIDINE SYNTHASE-LIKE 1"/>
    <property type="match status" value="1"/>
</dbReference>
<comment type="subunit">
    <text evidence="4">Homodimer.</text>
</comment>
<dbReference type="Gene3D" id="3.30.70.660">
    <property type="entry name" value="Pseudouridine synthase I, catalytic domain, C-terminal subdomain"/>
    <property type="match status" value="1"/>
</dbReference>
<comment type="function">
    <text evidence="4">Formation of pseudouridine at positions 38, 39 and 40 in the anticodon stem and loop of transfer RNAs.</text>
</comment>
<dbReference type="InterPro" id="IPR020103">
    <property type="entry name" value="PsdUridine_synth_cat_dom_sf"/>
</dbReference>
<feature type="binding site" evidence="4 6">
    <location>
        <position position="114"/>
    </location>
    <ligand>
        <name>substrate</name>
    </ligand>
</feature>
<evidence type="ECO:0000256" key="7">
    <source>
        <dbReference type="RuleBase" id="RU003792"/>
    </source>
</evidence>
<feature type="active site" description="Nucleophile" evidence="4 5">
    <location>
        <position position="56"/>
    </location>
</feature>
<sequence length="266" mass="30187">MKGQSNYLFRIQYDGTRYEGWQKQKNTDRTIQGKLERVLEEFCGFPTEVCGSGRTDAGVHALGQMASVRLPEGTDPEEIMKYANHYLPEDIRILAVSQVPDRFHARLSAVWKTYCYHIDTGSKKDVFERKYTYGFPFSLDVEKMRQAARLLEGTHDFKSFCGNKKMKKSTVRTIWQIHISREGTKIAISYTGDGFLQYMVRILTGTLLEIGLGKRSPESVTEILYARERGAAGFTAPPEGLFLVSVGYSLPEFRQDQQSGPIGGER</sequence>
<comment type="caution">
    <text evidence="9">The sequence shown here is derived from an EMBL/GenBank/DDBJ whole genome shotgun (WGS) entry which is preliminary data.</text>
</comment>
<dbReference type="NCBIfam" id="TIGR00071">
    <property type="entry name" value="hisT_truA"/>
    <property type="match status" value="1"/>
</dbReference>
<dbReference type="HAMAP" id="MF_00171">
    <property type="entry name" value="TruA"/>
    <property type="match status" value="1"/>
</dbReference>
<evidence type="ECO:0000256" key="4">
    <source>
        <dbReference type="HAMAP-Rule" id="MF_00171"/>
    </source>
</evidence>
<dbReference type="InterPro" id="IPR020097">
    <property type="entry name" value="PsdUridine_synth_TruA_a/b_dom"/>
</dbReference>
<evidence type="ECO:0000259" key="8">
    <source>
        <dbReference type="Pfam" id="PF01416"/>
    </source>
</evidence>
<dbReference type="PANTHER" id="PTHR11142">
    <property type="entry name" value="PSEUDOURIDYLATE SYNTHASE"/>
    <property type="match status" value="1"/>
</dbReference>
<comment type="similarity">
    <text evidence="1 4 7">Belongs to the tRNA pseudouridine synthase TruA family.</text>
</comment>
<evidence type="ECO:0000313" key="10">
    <source>
        <dbReference type="Proteomes" id="UP000886860"/>
    </source>
</evidence>
<accession>A0A9D1GLA2</accession>
<dbReference type="CDD" id="cd02570">
    <property type="entry name" value="PseudoU_synth_EcTruA"/>
    <property type="match status" value="1"/>
</dbReference>
<dbReference type="InterPro" id="IPR001406">
    <property type="entry name" value="PsdUridine_synth_TruA"/>
</dbReference>
<name>A0A9D1GLA2_9FIRM</name>
<organism evidence="9 10">
    <name type="scientific">Candidatus Caccovicinus merdipullorum</name>
    <dbReference type="NCBI Taxonomy" id="2840724"/>
    <lineage>
        <taxon>Bacteria</taxon>
        <taxon>Bacillati</taxon>
        <taxon>Bacillota</taxon>
        <taxon>Clostridia</taxon>
        <taxon>Eubacteriales</taxon>
        <taxon>Candidatus Caccovicinus</taxon>
    </lineage>
</organism>
<dbReference type="Pfam" id="PF01416">
    <property type="entry name" value="PseudoU_synth_1"/>
    <property type="match status" value="2"/>
</dbReference>
<evidence type="ECO:0000256" key="6">
    <source>
        <dbReference type="PIRSR" id="PIRSR001430-2"/>
    </source>
</evidence>
<comment type="caution">
    <text evidence="4">Lacks conserved residue(s) required for the propagation of feature annotation.</text>
</comment>
<comment type="catalytic activity">
    <reaction evidence="4 7">
        <text>uridine(38/39/40) in tRNA = pseudouridine(38/39/40) in tRNA</text>
        <dbReference type="Rhea" id="RHEA:22376"/>
        <dbReference type="Rhea" id="RHEA-COMP:10085"/>
        <dbReference type="Rhea" id="RHEA-COMP:10087"/>
        <dbReference type="ChEBI" id="CHEBI:65314"/>
        <dbReference type="ChEBI" id="CHEBI:65315"/>
        <dbReference type="EC" id="5.4.99.12"/>
    </reaction>
</comment>
<dbReference type="PIRSF" id="PIRSF001430">
    <property type="entry name" value="tRNA_psdUrid_synth"/>
    <property type="match status" value="1"/>
</dbReference>
<dbReference type="EMBL" id="DVKS01000208">
    <property type="protein sequence ID" value="HIT42923.1"/>
    <property type="molecule type" value="Genomic_DNA"/>
</dbReference>
<evidence type="ECO:0000256" key="5">
    <source>
        <dbReference type="PIRSR" id="PIRSR001430-1"/>
    </source>
</evidence>
<dbReference type="AlphaFoldDB" id="A0A9D1GLA2"/>
<dbReference type="GO" id="GO:0160147">
    <property type="term" value="F:tRNA pseudouridine(38-40) synthase activity"/>
    <property type="evidence" value="ECO:0007669"/>
    <property type="project" value="UniProtKB-EC"/>
</dbReference>